<dbReference type="InterPro" id="IPR000477">
    <property type="entry name" value="RT_dom"/>
</dbReference>
<evidence type="ECO:0000256" key="2">
    <source>
        <dbReference type="SAM" id="MobiDB-lite"/>
    </source>
</evidence>
<feature type="domain" description="Endonuclease/exonuclease/phosphatase" evidence="4">
    <location>
        <begin position="394"/>
        <end position="523"/>
    </location>
</feature>
<name>A0A8J2MIF9_COTCN</name>
<dbReference type="EMBL" id="CAJNRD030001118">
    <property type="protein sequence ID" value="CAG5082984.1"/>
    <property type="molecule type" value="Genomic_DNA"/>
</dbReference>
<feature type="region of interest" description="Disordered" evidence="2">
    <location>
        <begin position="1"/>
        <end position="88"/>
    </location>
</feature>
<keyword evidence="5" id="KW-0808">Transferase</keyword>
<dbReference type="GO" id="GO:0003964">
    <property type="term" value="F:RNA-directed DNA polymerase activity"/>
    <property type="evidence" value="ECO:0007669"/>
    <property type="project" value="UniProtKB-KW"/>
</dbReference>
<protein>
    <submittedName>
        <fullName evidence="5">Similar to X-element\ORF2: Probable RNA-directed DNA polymerase from transposon X-element (Drosophila melanogaster)</fullName>
    </submittedName>
</protein>
<keyword evidence="5" id="KW-0548">Nucleotidyltransferase</keyword>
<feature type="compositionally biased region" description="Basic and acidic residues" evidence="2">
    <location>
        <begin position="53"/>
        <end position="75"/>
    </location>
</feature>
<evidence type="ECO:0000259" key="3">
    <source>
        <dbReference type="Pfam" id="PF00078"/>
    </source>
</evidence>
<evidence type="ECO:0000313" key="5">
    <source>
        <dbReference type="EMBL" id="CAG5082984.1"/>
    </source>
</evidence>
<keyword evidence="1" id="KW-0175">Coiled coil</keyword>
<feature type="domain" description="Reverse transcriptase" evidence="3">
    <location>
        <begin position="936"/>
        <end position="1024"/>
    </location>
</feature>
<dbReference type="InterPro" id="IPR005135">
    <property type="entry name" value="Endo/exonuclease/phosphatase"/>
</dbReference>
<feature type="compositionally biased region" description="Polar residues" evidence="2">
    <location>
        <begin position="393"/>
        <end position="410"/>
    </location>
</feature>
<dbReference type="Pfam" id="PF03372">
    <property type="entry name" value="Exo_endo_phos"/>
    <property type="match status" value="1"/>
</dbReference>
<evidence type="ECO:0000256" key="1">
    <source>
        <dbReference type="SAM" id="Coils"/>
    </source>
</evidence>
<dbReference type="Proteomes" id="UP000786811">
    <property type="component" value="Unassembled WGS sequence"/>
</dbReference>
<comment type="caution">
    <text evidence="5">The sequence shown here is derived from an EMBL/GenBank/DDBJ whole genome shotgun (WGS) entry which is preliminary data.</text>
</comment>
<dbReference type="Pfam" id="PF00078">
    <property type="entry name" value="RVT_1"/>
    <property type="match status" value="1"/>
</dbReference>
<dbReference type="InterPro" id="IPR036691">
    <property type="entry name" value="Endo/exonu/phosph_ase_sf"/>
</dbReference>
<feature type="region of interest" description="Disordered" evidence="2">
    <location>
        <begin position="391"/>
        <end position="410"/>
    </location>
</feature>
<accession>A0A8J2MIF9</accession>
<organism evidence="5 6">
    <name type="scientific">Cotesia congregata</name>
    <name type="common">Parasitoid wasp</name>
    <name type="synonym">Apanteles congregatus</name>
    <dbReference type="NCBI Taxonomy" id="51543"/>
    <lineage>
        <taxon>Eukaryota</taxon>
        <taxon>Metazoa</taxon>
        <taxon>Ecdysozoa</taxon>
        <taxon>Arthropoda</taxon>
        <taxon>Hexapoda</taxon>
        <taxon>Insecta</taxon>
        <taxon>Pterygota</taxon>
        <taxon>Neoptera</taxon>
        <taxon>Endopterygota</taxon>
        <taxon>Hymenoptera</taxon>
        <taxon>Apocrita</taxon>
        <taxon>Ichneumonoidea</taxon>
        <taxon>Braconidae</taxon>
        <taxon>Microgastrinae</taxon>
        <taxon>Cotesia</taxon>
    </lineage>
</organism>
<keyword evidence="5" id="KW-0695">RNA-directed DNA polymerase</keyword>
<dbReference type="Gene3D" id="3.60.10.10">
    <property type="entry name" value="Endonuclease/exonuclease/phosphatase"/>
    <property type="match status" value="1"/>
</dbReference>
<gene>
    <name evidence="5" type="ORF">HICCMSTLAB_LOCUS3700</name>
</gene>
<reference evidence="5" key="1">
    <citation type="submission" date="2021-04" db="EMBL/GenBank/DDBJ databases">
        <authorList>
            <person name="Chebbi M.A.C M."/>
        </authorList>
    </citation>
    <scope>NUCLEOTIDE SEQUENCE</scope>
</reference>
<feature type="compositionally biased region" description="Low complexity" evidence="2">
    <location>
        <begin position="25"/>
        <end position="38"/>
    </location>
</feature>
<dbReference type="PANTHER" id="PTHR19446">
    <property type="entry name" value="REVERSE TRANSCRIPTASES"/>
    <property type="match status" value="1"/>
</dbReference>
<sequence>MFAGVEIKQLLADNPPRIIVKNTEPPQGTGKPQTPTQPKKAKPGRKLKPLTFTKERARSDGDIRDLLKRKRDMEKGNSSPDSESENVVQSLKKLGNATPIQDANHGTLNAHSELMLFDSFFADNQDDLVDSNVNVKSILLTLTKEIKLLRTEAANNTVKLEKRIETAQESNSSAITGLKKELKNFETTWDSKWQELQSKQLVLETEIATIKEDLKSHRAGDSVNLAQDVNPNITLLETKMKRLDQLIDTQEKEAKRMNIIIKNHTWSLANLKKDAQSFLQDKFNATAELMDINPVDKLGKVIQVKLGSLEAKERIMSTKASALKTSKLSITHDLTNRELFQRSNLIKFAEEKNKLGMKTILKGNKLKVNDDWYLWDTQSNTVTQIRPIRKKTNNTNHSQPPSAQPGSSNLFNHITSPEADILCVCETWSTCTVKLPNGWQNYHSFCANAIKEKSTGRANGGLAIFVRNEIKQEPYTSWIAGFLFTPSKNIATSLELLQTVLDEIADTYGHLPTLLTGDFNARLGALKPLPEEITNGTLLSYDRSTLDELITPRGRTLADFMDNNDFVILNGRTIIDSLAQYTCAHIGRSVIDFGWINSANIADIMDLNVIQEENPSDHFPVNISLRHTYDSKQGQPVKCSYELTYRWRTEHKEKYKEALRFSDKLATNFQEKNAEQLSEKLMSAIKDAAQITDMTVKRTQRLINRPKEWFDAECKENLKKVKQLFKVCKSAGFNKSEKLTKSKKIQANKKKLDNLANTKNSREFRKAIRDSRPWQAQENPINMESWEQFYTSTLAPDVPDDTMFFGVDHPMMDQDFTMEELNKVLARAKSNKTPGPDKIQNEFLKNLPYNWKMFTLCLLNKILRQEIPPADWYSTLLTLIYKNGDKLDHQNYRGIALVNHLAKILIGLINNRLTKWVEDNKIIPEAQSGSAHLRLKVNGQLSQDFNINEGVLQGELLSPLLFLIFTADLESFLRDNNCEGTNIDGVTDILLLLYVDDLVILAASAVDLQKKIDLLDLYCSKNQLQ</sequence>
<feature type="compositionally biased region" description="Polar residues" evidence="2">
    <location>
        <begin position="76"/>
        <end position="88"/>
    </location>
</feature>
<evidence type="ECO:0000259" key="4">
    <source>
        <dbReference type="Pfam" id="PF03372"/>
    </source>
</evidence>
<evidence type="ECO:0000313" key="6">
    <source>
        <dbReference type="Proteomes" id="UP000786811"/>
    </source>
</evidence>
<feature type="non-terminal residue" evidence="5">
    <location>
        <position position="1"/>
    </location>
</feature>
<keyword evidence="6" id="KW-1185">Reference proteome</keyword>
<dbReference type="SUPFAM" id="SSF56219">
    <property type="entry name" value="DNase I-like"/>
    <property type="match status" value="1"/>
</dbReference>
<dbReference type="OrthoDB" id="7683516at2759"/>
<dbReference type="AlphaFoldDB" id="A0A8J2MIF9"/>
<feature type="compositionally biased region" description="Basic residues" evidence="2">
    <location>
        <begin position="39"/>
        <end position="48"/>
    </location>
</feature>
<feature type="coiled-coil region" evidence="1">
    <location>
        <begin position="233"/>
        <end position="260"/>
    </location>
</feature>
<proteinExistence type="predicted"/>